<evidence type="ECO:0000313" key="2">
    <source>
        <dbReference type="EMBL" id="MBR0800588.1"/>
    </source>
</evidence>
<name>A0ABS5FV31_9BRAD</name>
<keyword evidence="1" id="KW-1133">Transmembrane helix</keyword>
<evidence type="ECO:0000256" key="1">
    <source>
        <dbReference type="SAM" id="Phobius"/>
    </source>
</evidence>
<feature type="transmembrane region" description="Helical" evidence="1">
    <location>
        <begin position="96"/>
        <end position="114"/>
    </location>
</feature>
<comment type="caution">
    <text evidence="2">The sequence shown here is derived from an EMBL/GenBank/DDBJ whole genome shotgun (WGS) entry which is preliminary data.</text>
</comment>
<sequence length="254" mass="27747">MECPFCAETIKDEAIACKHCSRDLRVVRPILLEIQDIVADLDRLRQELDRVNVRLERHKRPISYFASLILLYVVVPSILLVFAHILVTIVLDVSQIGLRLASVIVPVLFGFASFRVGKFGVTGALVLGVATAALSVSAMLTVTGLHDHVPILPGPWVEWREVLEYSSSIFLAFVSGNILGLVVFYALPKTLAQGGRPNAAAYRIARLLGQHVGEEQLRRRARLIQDLIQTVGPLAGVAVTVFGSLYAGFKGILG</sequence>
<accession>A0ABS5FV31</accession>
<reference evidence="3" key="1">
    <citation type="journal article" date="2021" name="ISME J.">
        <title>Evolutionary origin and ecological implication of a unique nif island in free-living Bradyrhizobium lineages.</title>
        <authorList>
            <person name="Tao J."/>
        </authorList>
    </citation>
    <scope>NUCLEOTIDE SEQUENCE [LARGE SCALE GENOMIC DNA]</scope>
    <source>
        <strain evidence="3">SZCCT0434</strain>
    </source>
</reference>
<feature type="transmembrane region" description="Helical" evidence="1">
    <location>
        <begin position="227"/>
        <end position="249"/>
    </location>
</feature>
<evidence type="ECO:0008006" key="4">
    <source>
        <dbReference type="Google" id="ProtNLM"/>
    </source>
</evidence>
<feature type="transmembrane region" description="Helical" evidence="1">
    <location>
        <begin position="165"/>
        <end position="187"/>
    </location>
</feature>
<keyword evidence="3" id="KW-1185">Reference proteome</keyword>
<evidence type="ECO:0000313" key="3">
    <source>
        <dbReference type="Proteomes" id="UP001315278"/>
    </source>
</evidence>
<proteinExistence type="predicted"/>
<keyword evidence="1" id="KW-0472">Membrane</keyword>
<dbReference type="EMBL" id="JAFCJH010000057">
    <property type="protein sequence ID" value="MBR0800588.1"/>
    <property type="molecule type" value="Genomic_DNA"/>
</dbReference>
<feature type="transmembrane region" description="Helical" evidence="1">
    <location>
        <begin position="121"/>
        <end position="145"/>
    </location>
</feature>
<feature type="transmembrane region" description="Helical" evidence="1">
    <location>
        <begin position="64"/>
        <end position="90"/>
    </location>
</feature>
<organism evidence="2 3">
    <name type="scientific">Bradyrhizobium jicamae</name>
    <dbReference type="NCBI Taxonomy" id="280332"/>
    <lineage>
        <taxon>Bacteria</taxon>
        <taxon>Pseudomonadati</taxon>
        <taxon>Pseudomonadota</taxon>
        <taxon>Alphaproteobacteria</taxon>
        <taxon>Hyphomicrobiales</taxon>
        <taxon>Nitrobacteraceae</taxon>
        <taxon>Bradyrhizobium</taxon>
    </lineage>
</organism>
<keyword evidence="1" id="KW-0812">Transmembrane</keyword>
<dbReference type="RefSeq" id="WP_212494929.1">
    <property type="nucleotide sequence ID" value="NZ_JAFCJH010000057.1"/>
</dbReference>
<gene>
    <name evidence="2" type="ORF">JQ615_35015</name>
</gene>
<protein>
    <recommendedName>
        <fullName evidence="4">Zinc ribbon domain-containing protein</fullName>
    </recommendedName>
</protein>
<dbReference type="Proteomes" id="UP001315278">
    <property type="component" value="Unassembled WGS sequence"/>
</dbReference>